<name>A0A2B4RPX4_STYPI</name>
<evidence type="ECO:0000256" key="4">
    <source>
        <dbReference type="ARBA" id="ARBA00022729"/>
    </source>
</evidence>
<feature type="transmembrane region" description="Helical" evidence="10">
    <location>
        <begin position="895"/>
        <end position="913"/>
    </location>
</feature>
<dbReference type="PRINTS" id="PR01433">
    <property type="entry name" value="POLYCYSTIN2"/>
</dbReference>
<dbReference type="Gene3D" id="1.10.287.70">
    <property type="match status" value="1"/>
</dbReference>
<dbReference type="OrthoDB" id="5958967at2759"/>
<feature type="transmembrane region" description="Helical" evidence="10">
    <location>
        <begin position="540"/>
        <end position="567"/>
    </location>
</feature>
<evidence type="ECO:0000313" key="13">
    <source>
        <dbReference type="Proteomes" id="UP000225706"/>
    </source>
</evidence>
<accession>A0A2B4RPX4</accession>
<evidence type="ECO:0000256" key="3">
    <source>
        <dbReference type="ARBA" id="ARBA00022692"/>
    </source>
</evidence>
<feature type="compositionally biased region" description="Polar residues" evidence="9">
    <location>
        <begin position="1241"/>
        <end position="1252"/>
    </location>
</feature>
<dbReference type="FunFam" id="1.10.287.70:FF:000086">
    <property type="entry name" value="Polycystic kidney disease 2"/>
    <property type="match status" value="1"/>
</dbReference>
<feature type="compositionally biased region" description="Basic and acidic residues" evidence="9">
    <location>
        <begin position="1228"/>
        <end position="1239"/>
    </location>
</feature>
<keyword evidence="7" id="KW-0325">Glycoprotein</keyword>
<dbReference type="Pfam" id="PF20519">
    <property type="entry name" value="Polycystin_dom"/>
    <property type="match status" value="1"/>
</dbReference>
<evidence type="ECO:0000256" key="9">
    <source>
        <dbReference type="SAM" id="MobiDB-lite"/>
    </source>
</evidence>
<feature type="transmembrane region" description="Helical" evidence="10">
    <location>
        <begin position="498"/>
        <end position="519"/>
    </location>
</feature>
<dbReference type="InterPro" id="IPR013122">
    <property type="entry name" value="PKD1_2_channel"/>
</dbReference>
<keyword evidence="5 10" id="KW-1133">Transmembrane helix</keyword>
<evidence type="ECO:0000256" key="8">
    <source>
        <dbReference type="PROSITE-ProRule" id="PRU00152"/>
    </source>
</evidence>
<comment type="caution">
    <text evidence="8">Lacks conserved residue(s) required for the propagation of feature annotation.</text>
</comment>
<dbReference type="EMBL" id="LSMT01000402">
    <property type="protein sequence ID" value="PFX18590.1"/>
    <property type="molecule type" value="Genomic_DNA"/>
</dbReference>
<evidence type="ECO:0000259" key="11">
    <source>
        <dbReference type="PROSITE" id="PS50095"/>
    </source>
</evidence>
<feature type="transmembrane region" description="Helical" evidence="10">
    <location>
        <begin position="807"/>
        <end position="828"/>
    </location>
</feature>
<dbReference type="GO" id="GO:0016020">
    <property type="term" value="C:membrane"/>
    <property type="evidence" value="ECO:0007669"/>
    <property type="project" value="UniProtKB-SubCell"/>
</dbReference>
<feature type="compositionally biased region" description="Acidic residues" evidence="9">
    <location>
        <begin position="1214"/>
        <end position="1227"/>
    </location>
</feature>
<keyword evidence="4" id="KW-0732">Signal</keyword>
<dbReference type="InterPro" id="IPR001024">
    <property type="entry name" value="PLAT/LH2_dom"/>
</dbReference>
<evidence type="ECO:0000256" key="6">
    <source>
        <dbReference type="ARBA" id="ARBA00023136"/>
    </source>
</evidence>
<evidence type="ECO:0000256" key="2">
    <source>
        <dbReference type="ARBA" id="ARBA00007200"/>
    </source>
</evidence>
<feature type="transmembrane region" description="Helical" evidence="10">
    <location>
        <begin position="933"/>
        <end position="959"/>
    </location>
</feature>
<organism evidence="12 13">
    <name type="scientific">Stylophora pistillata</name>
    <name type="common">Smooth cauliflower coral</name>
    <dbReference type="NCBI Taxonomy" id="50429"/>
    <lineage>
        <taxon>Eukaryota</taxon>
        <taxon>Metazoa</taxon>
        <taxon>Cnidaria</taxon>
        <taxon>Anthozoa</taxon>
        <taxon>Hexacorallia</taxon>
        <taxon>Scleractinia</taxon>
        <taxon>Astrocoeniina</taxon>
        <taxon>Pocilloporidae</taxon>
        <taxon>Stylophora</taxon>
    </lineage>
</organism>
<dbReference type="Gene3D" id="2.60.60.20">
    <property type="entry name" value="PLAT/LH2 domain"/>
    <property type="match status" value="1"/>
</dbReference>
<dbReference type="AlphaFoldDB" id="A0A2B4RPX4"/>
<feature type="transmembrane region" description="Helical" evidence="10">
    <location>
        <begin position="458"/>
        <end position="478"/>
    </location>
</feature>
<gene>
    <name evidence="12" type="primary">Pkd1l2</name>
    <name evidence="12" type="ORF">AWC38_SpisGene17031</name>
</gene>
<comment type="similarity">
    <text evidence="2">Belongs to the polycystin family.</text>
</comment>
<evidence type="ECO:0000256" key="10">
    <source>
        <dbReference type="SAM" id="Phobius"/>
    </source>
</evidence>
<evidence type="ECO:0000313" key="12">
    <source>
        <dbReference type="EMBL" id="PFX18590.1"/>
    </source>
</evidence>
<dbReference type="GO" id="GO:0050982">
    <property type="term" value="P:detection of mechanical stimulus"/>
    <property type="evidence" value="ECO:0007669"/>
    <property type="project" value="TreeGrafter"/>
</dbReference>
<dbReference type="SUPFAM" id="SSF49723">
    <property type="entry name" value="Lipase/lipooxygenase domain (PLAT/LH2 domain)"/>
    <property type="match status" value="1"/>
</dbReference>
<feature type="transmembrane region" description="Helical" evidence="10">
    <location>
        <begin position="270"/>
        <end position="290"/>
    </location>
</feature>
<dbReference type="PANTHER" id="PTHR10877:SF150">
    <property type="entry name" value="REJ DOMAIN-CONTAINING PROTEIN"/>
    <property type="match status" value="1"/>
</dbReference>
<feature type="region of interest" description="Disordered" evidence="9">
    <location>
        <begin position="1205"/>
        <end position="1261"/>
    </location>
</feature>
<keyword evidence="6 10" id="KW-0472">Membrane</keyword>
<dbReference type="PANTHER" id="PTHR10877">
    <property type="entry name" value="POLYCYSTIN FAMILY MEMBER"/>
    <property type="match status" value="1"/>
</dbReference>
<dbReference type="GO" id="GO:0005509">
    <property type="term" value="F:calcium ion binding"/>
    <property type="evidence" value="ECO:0007669"/>
    <property type="project" value="InterPro"/>
</dbReference>
<comment type="subcellular location">
    <subcellularLocation>
        <location evidence="1">Membrane</location>
        <topology evidence="1">Multi-pass membrane protein</topology>
    </subcellularLocation>
</comment>
<proteinExistence type="inferred from homology"/>
<dbReference type="Pfam" id="PF08016">
    <property type="entry name" value="PKD_channel"/>
    <property type="match status" value="1"/>
</dbReference>
<protein>
    <submittedName>
        <fullName evidence="12">Polycystic kidney disease protein 1-like 2</fullName>
    </submittedName>
</protein>
<keyword evidence="3 10" id="KW-0812">Transmembrane</keyword>
<feature type="transmembrane region" description="Helical" evidence="10">
    <location>
        <begin position="996"/>
        <end position="1017"/>
    </location>
</feature>
<feature type="domain" description="PLAT" evidence="11">
    <location>
        <begin position="293"/>
        <end position="412"/>
    </location>
</feature>
<dbReference type="InterPro" id="IPR046791">
    <property type="entry name" value="Polycystin_dom"/>
</dbReference>
<evidence type="ECO:0000256" key="1">
    <source>
        <dbReference type="ARBA" id="ARBA00004141"/>
    </source>
</evidence>
<reference evidence="13" key="1">
    <citation type="journal article" date="2017" name="bioRxiv">
        <title>Comparative analysis of the genomes of Stylophora pistillata and Acropora digitifera provides evidence for extensive differences between species of corals.</title>
        <authorList>
            <person name="Voolstra C.R."/>
            <person name="Li Y."/>
            <person name="Liew Y.J."/>
            <person name="Baumgarten S."/>
            <person name="Zoccola D."/>
            <person name="Flot J.-F."/>
            <person name="Tambutte S."/>
            <person name="Allemand D."/>
            <person name="Aranda M."/>
        </authorList>
    </citation>
    <scope>NUCLEOTIDE SEQUENCE [LARGE SCALE GENOMIC DNA]</scope>
</reference>
<comment type="caution">
    <text evidence="12">The sequence shown here is derived from an EMBL/GenBank/DDBJ whole genome shotgun (WGS) entry which is preliminary data.</text>
</comment>
<evidence type="ECO:0000256" key="7">
    <source>
        <dbReference type="ARBA" id="ARBA00023180"/>
    </source>
</evidence>
<dbReference type="InterPro" id="IPR003915">
    <property type="entry name" value="PKD_2"/>
</dbReference>
<dbReference type="SMART" id="SM00308">
    <property type="entry name" value="LH2"/>
    <property type="match status" value="1"/>
</dbReference>
<dbReference type="Proteomes" id="UP000225706">
    <property type="component" value="Unassembled WGS sequence"/>
</dbReference>
<sequence>MLSFTENPYTWDASSNNIKSSVIDFSLKAADGSALEVSGLPEPVELFIPQTEGSENKGNETAAVYFAKPSDGFNNLRFHKVVVPSASSSMIVEVKPEDGVSLEIFVRPKTKPTITEYSFSVILPKIEFCNLTNATLNCSSEAYRFSISSALTDHVGLHYVGIRYPRPESDPTSSSKVEVQIVAERVTRGCESHGGRQKRSCVGVKTPPTTPPPAKLQILVPKYNASTDVNYTMSVPATSCLYWSETKQTWTDDGCKVWAEFGNLAESGNFVVLVTVCSIFGLYFVGLVFARKADKKDEKKTGMWKGYGTTANIGLIIFGEHDTTPPLPLSDPEMNKIFFARGSINNFTLSVPESLGNLVKIKIWHDNSGRSPAWFFQQVQIVDAQTGDKWHFLGNRWLAVEKGSGQIELELKAADKKELAGFRNLFYSRTARSLGDGHLWLSVFTRPPHNTFTRCQRLTCCLSILFATLVTNAMFYQFDKAPGDTFQVGPLKLSWIQIKIGIQSSIMAIPVNVLVVTIFKSIKHPLPVDARGSNKKVPGCLPHFFVYVGWTLCLLTSLAAGAFTVFYSLMWGAETSNKWLTSIMISFFQDVIVTQPIKVVLIASLLSLIIKKSPEQEEVIGSSMSRRSGKDSQVAAPHDERCAMELNQPELAHQFGRCLSVYVDKVADSTLFNQPGWLPVRNASEALSKFELFDMCPRPWRYRTAENLTTLSMEGLQSSYGGGGFVADLGYNAKSALEVLDDLQKNNWINDLTAAVFVEFTIHEPATALFSVVKYVFERLPTGGYNTVRSIKTLTLYASPDSAFGPFYQLCQLLLMLIILFFFFAEIGKIYRQKCGYFKLFWNWMELLQIFGAVAAIVMFFFKEMYTSRYVKRVQNNPFETSSTDYIVLWSELEIYLLAFVIFIVTMKFLRLIRFNRHICQMIATIQRSVNHLFSFFVVFVAIILAYTQLGLLVFGAAVPAYSSFFQAMRAVCQMILGGESHFHELKATSRFVGPLFVFCYMLSMSMIMLNMFLAILNDSYEEVKDVQGDSFEDAELVDRIDKVDDFDMGDDSVKLAKIVSMEDLSDSEDDIYEALEDVKGCISDINEELRRSISHLGSDSILKTLNKDLKCSCEDNNFQYFGNIWDRQYDPNDRFRRRRTPYTEPLLAEIPMDHLKDLHLSGEGGSNNNDRNGYPYFTNIWDRLIDPNDRFRRRRRLRTPHRQSLLDDHLQDQSEEVDLGVGEDGDSFERMRLEEHSTPEVMSNSTTNSNLLDDVQESFV</sequence>
<keyword evidence="13" id="KW-1185">Reference proteome</keyword>
<dbReference type="InterPro" id="IPR051223">
    <property type="entry name" value="Polycystin"/>
</dbReference>
<feature type="transmembrane region" description="Helical" evidence="10">
    <location>
        <begin position="840"/>
        <end position="862"/>
    </location>
</feature>
<dbReference type="PROSITE" id="PS50095">
    <property type="entry name" value="PLAT"/>
    <property type="match status" value="1"/>
</dbReference>
<dbReference type="Pfam" id="PF01477">
    <property type="entry name" value="PLAT"/>
    <property type="match status" value="1"/>
</dbReference>
<dbReference type="GO" id="GO:0005262">
    <property type="term" value="F:calcium channel activity"/>
    <property type="evidence" value="ECO:0007669"/>
    <property type="project" value="TreeGrafter"/>
</dbReference>
<evidence type="ECO:0000256" key="5">
    <source>
        <dbReference type="ARBA" id="ARBA00022989"/>
    </source>
</evidence>
<dbReference type="InterPro" id="IPR036392">
    <property type="entry name" value="PLAT/LH2_dom_sf"/>
</dbReference>
<dbReference type="STRING" id="50429.A0A2B4RPX4"/>